<protein>
    <recommendedName>
        <fullName evidence="2">Gfo/Idh/MocA-like oxidoreductase bacterial type C-terminal domain-containing protein</fullName>
    </recommendedName>
</protein>
<evidence type="ECO:0000313" key="1">
    <source>
        <dbReference type="EMBL" id="KKL61262.1"/>
    </source>
</evidence>
<organism evidence="1">
    <name type="scientific">marine sediment metagenome</name>
    <dbReference type="NCBI Taxonomy" id="412755"/>
    <lineage>
        <taxon>unclassified sequences</taxon>
        <taxon>metagenomes</taxon>
        <taxon>ecological metagenomes</taxon>
    </lineage>
</organism>
<gene>
    <name evidence="1" type="ORF">LCGC14_2197070</name>
</gene>
<dbReference type="EMBL" id="LAZR01028872">
    <property type="protein sequence ID" value="KKL61262.1"/>
    <property type="molecule type" value="Genomic_DNA"/>
</dbReference>
<dbReference type="SUPFAM" id="SSF55347">
    <property type="entry name" value="Glyceraldehyde-3-phosphate dehydrogenase-like, C-terminal domain"/>
    <property type="match status" value="1"/>
</dbReference>
<proteinExistence type="predicted"/>
<evidence type="ECO:0008006" key="2">
    <source>
        <dbReference type="Google" id="ProtNLM"/>
    </source>
</evidence>
<feature type="non-terminal residue" evidence="1">
    <location>
        <position position="78"/>
    </location>
</feature>
<name>A0A0F9GDP3_9ZZZZ</name>
<reference evidence="1" key="1">
    <citation type="journal article" date="2015" name="Nature">
        <title>Complex archaea that bridge the gap between prokaryotes and eukaryotes.</title>
        <authorList>
            <person name="Spang A."/>
            <person name="Saw J.H."/>
            <person name="Jorgensen S.L."/>
            <person name="Zaremba-Niedzwiedzka K."/>
            <person name="Martijn J."/>
            <person name="Lind A.E."/>
            <person name="van Eijk R."/>
            <person name="Schleper C."/>
            <person name="Guy L."/>
            <person name="Ettema T.J."/>
        </authorList>
    </citation>
    <scope>NUCLEOTIDE SEQUENCE</scope>
</reference>
<accession>A0A0F9GDP3</accession>
<sequence length="78" mass="8682">MIQAHILTERPFLVYHNSHDTPTSRNLACGKQVTLPAYAPIFWRSWIDFGTGPLGDMGCHILDPSFWALQLGSPASVE</sequence>
<dbReference type="AlphaFoldDB" id="A0A0F9GDP3"/>
<comment type="caution">
    <text evidence="1">The sequence shown here is derived from an EMBL/GenBank/DDBJ whole genome shotgun (WGS) entry which is preliminary data.</text>
</comment>